<dbReference type="PANTHER" id="PTHR48436">
    <property type="entry name" value="2, PUTATIVE-RELATED"/>
    <property type="match status" value="1"/>
</dbReference>
<feature type="compositionally biased region" description="Polar residues" evidence="1">
    <location>
        <begin position="1"/>
        <end position="15"/>
    </location>
</feature>
<feature type="transmembrane region" description="Helical" evidence="2">
    <location>
        <begin position="111"/>
        <end position="131"/>
    </location>
</feature>
<comment type="caution">
    <text evidence="3">The sequence shown here is derived from an EMBL/GenBank/DDBJ whole genome shotgun (WGS) entry which is preliminary data.</text>
</comment>
<feature type="region of interest" description="Disordered" evidence="1">
    <location>
        <begin position="1"/>
        <end position="56"/>
    </location>
</feature>
<keyword evidence="2" id="KW-1133">Transmembrane helix</keyword>
<feature type="compositionally biased region" description="Low complexity" evidence="1">
    <location>
        <begin position="46"/>
        <end position="56"/>
    </location>
</feature>
<dbReference type="Proteomes" id="UP000231279">
    <property type="component" value="Unassembled WGS sequence"/>
</dbReference>
<dbReference type="InterPro" id="IPR055276">
    <property type="entry name" value="NHL41-like"/>
</dbReference>
<keyword evidence="2" id="KW-0812">Transmembrane</keyword>
<dbReference type="AlphaFoldDB" id="A0A2G9FYF6"/>
<dbReference type="PANTHER" id="PTHR48436:SF1">
    <property type="entry name" value="2, PUTATIVE-RELATED"/>
    <property type="match status" value="1"/>
</dbReference>
<accession>A0A2G9FYF6</accession>
<dbReference type="OrthoDB" id="903824at2759"/>
<evidence type="ECO:0000256" key="2">
    <source>
        <dbReference type="SAM" id="Phobius"/>
    </source>
</evidence>
<dbReference type="STRING" id="429701.A0A2G9FYF6"/>
<reference evidence="4" key="1">
    <citation type="journal article" date="2018" name="Gigascience">
        <title>Genome assembly of the Pink Ipe (Handroanthus impetiginosus, Bignoniaceae), a highly valued, ecologically keystone Neotropical timber forest tree.</title>
        <authorList>
            <person name="Silva-Junior O.B."/>
            <person name="Grattapaglia D."/>
            <person name="Novaes E."/>
            <person name="Collevatti R.G."/>
        </authorList>
    </citation>
    <scope>NUCLEOTIDE SEQUENCE [LARGE SCALE GENOMIC DNA]</scope>
    <source>
        <strain evidence="4">cv. UFG-1</strain>
    </source>
</reference>
<dbReference type="EMBL" id="NKXS01009241">
    <property type="protein sequence ID" value="PIM97699.1"/>
    <property type="molecule type" value="Genomic_DNA"/>
</dbReference>
<evidence type="ECO:0000313" key="3">
    <source>
        <dbReference type="EMBL" id="PIM97699.1"/>
    </source>
</evidence>
<keyword evidence="2" id="KW-0472">Membrane</keyword>
<evidence type="ECO:0000256" key="1">
    <source>
        <dbReference type="SAM" id="MobiDB-lite"/>
    </source>
</evidence>
<name>A0A2G9FYF6_9LAMI</name>
<protein>
    <submittedName>
        <fullName evidence="3">Uncharacterized protein</fullName>
    </submittedName>
</protein>
<evidence type="ECO:0000313" key="4">
    <source>
        <dbReference type="Proteomes" id="UP000231279"/>
    </source>
</evidence>
<keyword evidence="4" id="KW-1185">Reference proteome</keyword>
<proteinExistence type="predicted"/>
<gene>
    <name evidence="3" type="ORF">CDL12_29828</name>
</gene>
<sequence length="299" mass="32524">MIHTNSESDLTSMSSPKAYYVQSPSRDSNDETDKCSSTNGRCPSDSPLYSRPSAASSSSTAACSRVSGNRRRWNKHYCNVVAEEKGTAAYIDGGDDDDYGDRGYNSMLCKWLAVVVGFGMCFGGICLLVWGTSLPYKAQVSIKSLMVHNLYFGEGSDHTGVPTKLLTVNCSASLAIYNPARFFGIHVSSPSANLIFSEITVATGQMKKYYQPKRSKRIVWVRVVGRGVPLYGAGTALAAADASGGGIPLKFEFEVQTKGYLVGKLVQTKHRTRASCPLLINSKRTEQIVFEHDSCEYGL</sequence>
<organism evidence="3 4">
    <name type="scientific">Handroanthus impetiginosus</name>
    <dbReference type="NCBI Taxonomy" id="429701"/>
    <lineage>
        <taxon>Eukaryota</taxon>
        <taxon>Viridiplantae</taxon>
        <taxon>Streptophyta</taxon>
        <taxon>Embryophyta</taxon>
        <taxon>Tracheophyta</taxon>
        <taxon>Spermatophyta</taxon>
        <taxon>Magnoliopsida</taxon>
        <taxon>eudicotyledons</taxon>
        <taxon>Gunneridae</taxon>
        <taxon>Pentapetalae</taxon>
        <taxon>asterids</taxon>
        <taxon>lamiids</taxon>
        <taxon>Lamiales</taxon>
        <taxon>Bignoniaceae</taxon>
        <taxon>Crescentiina</taxon>
        <taxon>Tabebuia alliance</taxon>
        <taxon>Handroanthus</taxon>
    </lineage>
</organism>